<comment type="subcellular location">
    <subcellularLocation>
        <location evidence="1">Cell membrane</location>
        <topology evidence="1">Multi-pass membrane protein</topology>
    </subcellularLocation>
</comment>
<feature type="domain" description="ABC3 transporter permease C-terminal" evidence="7">
    <location>
        <begin position="265"/>
        <end position="382"/>
    </location>
</feature>
<evidence type="ECO:0000313" key="10">
    <source>
        <dbReference type="Proteomes" id="UP000182983"/>
    </source>
</evidence>
<accession>A0A1H6IYJ6</accession>
<keyword evidence="2" id="KW-1003">Cell membrane</keyword>
<dbReference type="EMBL" id="FNWO01000013">
    <property type="protein sequence ID" value="SEH54308.1"/>
    <property type="molecule type" value="Genomic_DNA"/>
</dbReference>
<keyword evidence="4 6" id="KW-1133">Transmembrane helix</keyword>
<feature type="transmembrane region" description="Helical" evidence="6">
    <location>
        <begin position="306"/>
        <end position="339"/>
    </location>
</feature>
<feature type="transmembrane region" description="Helical" evidence="6">
    <location>
        <begin position="723"/>
        <end position="746"/>
    </location>
</feature>
<evidence type="ECO:0000256" key="6">
    <source>
        <dbReference type="SAM" id="Phobius"/>
    </source>
</evidence>
<evidence type="ECO:0000256" key="3">
    <source>
        <dbReference type="ARBA" id="ARBA00022692"/>
    </source>
</evidence>
<keyword evidence="5 6" id="KW-0472">Membrane</keyword>
<evidence type="ECO:0000256" key="5">
    <source>
        <dbReference type="ARBA" id="ARBA00023136"/>
    </source>
</evidence>
<proteinExistence type="predicted"/>
<dbReference type="Pfam" id="PF02687">
    <property type="entry name" value="FtsX"/>
    <property type="match status" value="2"/>
</dbReference>
<evidence type="ECO:0000259" key="7">
    <source>
        <dbReference type="Pfam" id="PF02687"/>
    </source>
</evidence>
<feature type="transmembrane region" description="Helical" evidence="6">
    <location>
        <begin position="351"/>
        <end position="373"/>
    </location>
</feature>
<dbReference type="OrthoDB" id="9775544at2"/>
<feature type="transmembrane region" description="Helical" evidence="6">
    <location>
        <begin position="772"/>
        <end position="799"/>
    </location>
</feature>
<feature type="transmembrane region" description="Helical" evidence="6">
    <location>
        <begin position="482"/>
        <end position="505"/>
    </location>
</feature>
<dbReference type="PANTHER" id="PTHR30287">
    <property type="entry name" value="MEMBRANE COMPONENT OF PREDICTED ABC SUPERFAMILY METABOLITE UPTAKE TRANSPORTER"/>
    <property type="match status" value="1"/>
</dbReference>
<evidence type="ECO:0000256" key="4">
    <source>
        <dbReference type="ARBA" id="ARBA00022989"/>
    </source>
</evidence>
<evidence type="ECO:0000256" key="2">
    <source>
        <dbReference type="ARBA" id="ARBA00022475"/>
    </source>
</evidence>
<dbReference type="Pfam" id="PF12704">
    <property type="entry name" value="MacB_PCD"/>
    <property type="match status" value="1"/>
</dbReference>
<feature type="transmembrane region" description="Helical" evidence="6">
    <location>
        <begin position="805"/>
        <end position="831"/>
    </location>
</feature>
<feature type="domain" description="MacB-like periplasmic core" evidence="8">
    <location>
        <begin position="25"/>
        <end position="231"/>
    </location>
</feature>
<dbReference type="InterPro" id="IPR003838">
    <property type="entry name" value="ABC3_permease_C"/>
</dbReference>
<evidence type="ECO:0000256" key="1">
    <source>
        <dbReference type="ARBA" id="ARBA00004651"/>
    </source>
</evidence>
<dbReference type="InterPro" id="IPR025857">
    <property type="entry name" value="MacB_PCD"/>
</dbReference>
<dbReference type="Proteomes" id="UP000182983">
    <property type="component" value="Unassembled WGS sequence"/>
</dbReference>
<organism evidence="9 10">
    <name type="scientific">Magnetospirillum fulvum</name>
    <name type="common">Rhodospirillum fulvum</name>
    <dbReference type="NCBI Taxonomy" id="1082"/>
    <lineage>
        <taxon>Bacteria</taxon>
        <taxon>Pseudomonadati</taxon>
        <taxon>Pseudomonadota</taxon>
        <taxon>Alphaproteobacteria</taxon>
        <taxon>Rhodospirillales</taxon>
        <taxon>Rhodospirillaceae</taxon>
        <taxon>Magnetospirillum</taxon>
    </lineage>
</organism>
<reference evidence="10" key="1">
    <citation type="submission" date="2016-10" db="EMBL/GenBank/DDBJ databases">
        <authorList>
            <person name="Varghese N."/>
            <person name="Submissions S."/>
        </authorList>
    </citation>
    <scope>NUCLEOTIDE SEQUENCE [LARGE SCALE GENOMIC DNA]</scope>
    <source>
        <strain evidence="10">DSM 13234</strain>
    </source>
</reference>
<feature type="transmembrane region" description="Helical" evidence="6">
    <location>
        <begin position="430"/>
        <end position="452"/>
    </location>
</feature>
<keyword evidence="10" id="KW-1185">Reference proteome</keyword>
<keyword evidence="3 6" id="KW-0812">Transmembrane</keyword>
<protein>
    <submittedName>
        <fullName evidence="9">Putative ABC transport system permease protein</fullName>
    </submittedName>
</protein>
<gene>
    <name evidence="9" type="ORF">SAMN04244559_02882</name>
</gene>
<feature type="transmembrane region" description="Helical" evidence="6">
    <location>
        <begin position="258"/>
        <end position="285"/>
    </location>
</feature>
<dbReference type="PANTHER" id="PTHR30287:SF1">
    <property type="entry name" value="INNER MEMBRANE PROTEIN"/>
    <property type="match status" value="1"/>
</dbReference>
<dbReference type="InterPro" id="IPR038766">
    <property type="entry name" value="Membrane_comp_ABC_pdt"/>
</dbReference>
<dbReference type="RefSeq" id="WP_074769776.1">
    <property type="nucleotide sequence ID" value="NZ_FNWO01000013.1"/>
</dbReference>
<dbReference type="GO" id="GO:0005886">
    <property type="term" value="C:plasma membrane"/>
    <property type="evidence" value="ECO:0007669"/>
    <property type="project" value="UniProtKB-SubCell"/>
</dbReference>
<name>A0A1H6IYJ6_MAGFU</name>
<sequence>MSTLRLALLFARREVRGGLKGFRLLVACLALGVAAIAAAGSLRAAFETALSEQSRTLIGGDLAFAQPAQPPTPEQVALLSSVGAVTAGLEMRGMATLDDNRDRTLVEVKGVDKAYPLVGQVELSPVQPLAEALALRDGHWGAVADPNLLTRLGLSPGDRLHLGDAELEVRAILVREPDRIANAMGFGPRLMVADEALAETGLVRPGSLIRHTLRVALFPGTDPADLRRRLAERFPDAPWQIRDTAEPAPGLGRFLDTVAAFMTLVGLTALLVGGIGIANAVRAYLDSRTDTIATLKCLGAPVRLILLTYLLLVGLMALIGIVIGLAAGAALVPLAIAFAGESLPLPATAGLFPVPLIVAAGFGVLSALVFTLAPLGRARRVPAALLFRQRIEPDGADTSLWSDRPTLLGLGLASVGLAALTVLSSGSKPLAAGFVVVAIAVLALFRTLAWALSHVAAKLTQHHGRLIGPGWRMALANLHRPGSTVVGMVLSLGLGLSVLVTIALVEGNLADQFGRRLPRVAPSYFFIDVQPDQVEPLRQTVAAADPTATLETAPMVRGRLTAIKGIPVEAAHIAPDVAWAARGDRGLSTAIVPPPGTRLVEGTWWPTDYNGPPLVSVDRAVAKGFGLSVGDRVGLNVLGREIDAEVASLRDIDWSSLSMNFAFLVSPGALTGAPYTVIATLRGGGGDGLAVEKAVTDRLPNISAIRVKEALDTARGVIDQADLAVRAAAAVTLAAGAMVLAGAVMAGHRRRVWESVVLKVLGASRAQIRRAYLIEFGLIGLGTGLAAALVAQAASWALLTQVMKMGWVFLPSLTLVTLAGCLVAALIAGYVGTWQALRVKAAPLLREE</sequence>
<evidence type="ECO:0000259" key="8">
    <source>
        <dbReference type="Pfam" id="PF12704"/>
    </source>
</evidence>
<dbReference type="AlphaFoldDB" id="A0A1H6IYJ6"/>
<feature type="domain" description="ABC3 transporter permease C-terminal" evidence="7">
    <location>
        <begin position="728"/>
        <end position="838"/>
    </location>
</feature>
<evidence type="ECO:0000313" key="9">
    <source>
        <dbReference type="EMBL" id="SEH54308.1"/>
    </source>
</evidence>